<name>A0A6B1FVJ6_9CHLR</name>
<sequence length="351" mass="40063">MEKKTSRGALYSLGQSARKLLPSPFLKTDPDSDEGLLRVYRERDAENNKRTTPHDSEVIDLCCIWAVEFYTPSHMDSLFTGAKRFGWKQEGFRSLRDIQEWFGHSGTLLPGVSGSYWNLGFVSRANSPFTGPSGTNSMTRNQVHPDALPPSYVTKLTGSLISITSSLSCVIMCFILDNDYAKRLDEALRADRQTYYKGTSQSHTILDPERQKSDEIKQVRHEIKATATKWVSANIPGLFSSGLLVDKMPTYELVTLRDAEPFPSDRHSILDFLRVLTLDYSSDAWASTQIPGLKLSLQDWADRVPQYHFIFSLRESNLSDEFLKEKRNLAGRDARIFYIDEFIRNRWLLQV</sequence>
<dbReference type="EMBL" id="VYDA01000093">
    <property type="protein sequence ID" value="MYH60649.1"/>
    <property type="molecule type" value="Genomic_DNA"/>
</dbReference>
<protein>
    <submittedName>
        <fullName evidence="1">Uncharacterized protein</fullName>
    </submittedName>
</protein>
<reference evidence="1" key="1">
    <citation type="submission" date="2019-09" db="EMBL/GenBank/DDBJ databases">
        <title>Characterisation of the sponge microbiome using genome-centric metagenomics.</title>
        <authorList>
            <person name="Engelberts J.P."/>
            <person name="Robbins S.J."/>
            <person name="De Goeij J.M."/>
            <person name="Aranda M."/>
            <person name="Bell S.C."/>
            <person name="Webster N.S."/>
        </authorList>
    </citation>
    <scope>NUCLEOTIDE SEQUENCE</scope>
    <source>
        <strain evidence="1">SB0675_bin_29</strain>
    </source>
</reference>
<gene>
    <name evidence="1" type="ORF">F4148_02410</name>
</gene>
<evidence type="ECO:0000313" key="1">
    <source>
        <dbReference type="EMBL" id="MYH60649.1"/>
    </source>
</evidence>
<organism evidence="1">
    <name type="scientific">Caldilineaceae bacterium SB0675_bin_29</name>
    <dbReference type="NCBI Taxonomy" id="2605266"/>
    <lineage>
        <taxon>Bacteria</taxon>
        <taxon>Bacillati</taxon>
        <taxon>Chloroflexota</taxon>
        <taxon>Caldilineae</taxon>
        <taxon>Caldilineales</taxon>
        <taxon>Caldilineaceae</taxon>
    </lineage>
</organism>
<proteinExistence type="predicted"/>
<accession>A0A6B1FVJ6</accession>
<dbReference type="AlphaFoldDB" id="A0A6B1FVJ6"/>
<comment type="caution">
    <text evidence="1">The sequence shown here is derived from an EMBL/GenBank/DDBJ whole genome shotgun (WGS) entry which is preliminary data.</text>
</comment>